<feature type="compositionally biased region" description="Acidic residues" evidence="1">
    <location>
        <begin position="139"/>
        <end position="157"/>
    </location>
</feature>
<dbReference type="GO" id="GO:0031573">
    <property type="term" value="P:mitotic intra-S DNA damage checkpoint signaling"/>
    <property type="evidence" value="ECO:0007669"/>
    <property type="project" value="TreeGrafter"/>
</dbReference>
<dbReference type="PANTHER" id="PTHR15237">
    <property type="entry name" value="DNA REPAIR PROTEIN RAD9"/>
    <property type="match status" value="1"/>
</dbReference>
<gene>
    <name evidence="2" type="ORF">PENTCL1PPCAC_11512</name>
</gene>
<evidence type="ECO:0000256" key="1">
    <source>
        <dbReference type="SAM" id="MobiDB-lite"/>
    </source>
</evidence>
<feature type="compositionally biased region" description="Basic and acidic residues" evidence="1">
    <location>
        <begin position="210"/>
        <end position="274"/>
    </location>
</feature>
<feature type="compositionally biased region" description="Polar residues" evidence="1">
    <location>
        <begin position="281"/>
        <end position="291"/>
    </location>
</feature>
<dbReference type="Proteomes" id="UP001432027">
    <property type="component" value="Unassembled WGS sequence"/>
</dbReference>
<name>A0AAV5T179_9BILA</name>
<evidence type="ECO:0008006" key="4">
    <source>
        <dbReference type="Google" id="ProtNLM"/>
    </source>
</evidence>
<dbReference type="EMBL" id="BTSX01000003">
    <property type="protein sequence ID" value="GMS89337.1"/>
    <property type="molecule type" value="Genomic_DNA"/>
</dbReference>
<dbReference type="PANTHER" id="PTHR15237:SF0">
    <property type="entry name" value="CELL CYCLE CHECKPOINT CONTROL PROTEIN"/>
    <property type="match status" value="1"/>
</dbReference>
<protein>
    <recommendedName>
        <fullName evidence="4">Rad9</fullName>
    </recommendedName>
</protein>
<reference evidence="2" key="1">
    <citation type="submission" date="2023-10" db="EMBL/GenBank/DDBJ databases">
        <title>Genome assembly of Pristionchus species.</title>
        <authorList>
            <person name="Yoshida K."/>
            <person name="Sommer R.J."/>
        </authorList>
    </citation>
    <scope>NUCLEOTIDE SEQUENCE</scope>
    <source>
        <strain evidence="2">RS0144</strain>
    </source>
</reference>
<dbReference type="GO" id="GO:0000076">
    <property type="term" value="P:DNA replication checkpoint signaling"/>
    <property type="evidence" value="ECO:0007669"/>
    <property type="project" value="TreeGrafter"/>
</dbReference>
<proteinExistence type="predicted"/>
<evidence type="ECO:0000313" key="2">
    <source>
        <dbReference type="EMBL" id="GMS89337.1"/>
    </source>
</evidence>
<organism evidence="2 3">
    <name type="scientific">Pristionchus entomophagus</name>
    <dbReference type="NCBI Taxonomy" id="358040"/>
    <lineage>
        <taxon>Eukaryota</taxon>
        <taxon>Metazoa</taxon>
        <taxon>Ecdysozoa</taxon>
        <taxon>Nematoda</taxon>
        <taxon>Chromadorea</taxon>
        <taxon>Rhabditida</taxon>
        <taxon>Rhabditina</taxon>
        <taxon>Diplogasteromorpha</taxon>
        <taxon>Diplogasteroidea</taxon>
        <taxon>Neodiplogasteridae</taxon>
        <taxon>Pristionchus</taxon>
    </lineage>
</organism>
<sequence>MVDTGAHYRADIDRNALSNRIQSNPEVLKEILQQAANVKELVISASRKQLIASTFSQKDDDITKSTMQMDFLPASFSKFQVKKKTEISFPTKEFAALVHFASDHTLPINLYFDKPGKPLILFIGGSISYTAEISIATMEGEEEENEEEDEEEEEEMEDHNHTVGMYNGEDVGLEDESEDDEDDRREGMSEIREESFQVREDTMEEEMGEIDNRDDIMMDNHDHDITTVEKENEKTEAEGESSIRLDNGDESERLIDESMRPPEEEQPRNEERSQRYRRFFLSSSQMTQHASQLYGRERILANDSEDEETDEAPFKRKKRSRLEKN</sequence>
<feature type="compositionally biased region" description="Acidic residues" evidence="1">
    <location>
        <begin position="171"/>
        <end position="183"/>
    </location>
</feature>
<comment type="caution">
    <text evidence="2">The sequence shown here is derived from an EMBL/GenBank/DDBJ whole genome shotgun (WGS) entry which is preliminary data.</text>
</comment>
<keyword evidence="3" id="KW-1185">Reference proteome</keyword>
<dbReference type="InterPro" id="IPR007268">
    <property type="entry name" value="Rad9/Ddc1"/>
</dbReference>
<feature type="compositionally biased region" description="Basic residues" evidence="1">
    <location>
        <begin position="315"/>
        <end position="325"/>
    </location>
</feature>
<dbReference type="AlphaFoldDB" id="A0AAV5T179"/>
<evidence type="ECO:0000313" key="3">
    <source>
        <dbReference type="Proteomes" id="UP001432027"/>
    </source>
</evidence>
<dbReference type="GO" id="GO:0006281">
    <property type="term" value="P:DNA repair"/>
    <property type="evidence" value="ECO:0007669"/>
    <property type="project" value="TreeGrafter"/>
</dbReference>
<feature type="compositionally biased region" description="Basic and acidic residues" evidence="1">
    <location>
        <begin position="184"/>
        <end position="201"/>
    </location>
</feature>
<dbReference type="GO" id="GO:0030896">
    <property type="term" value="C:checkpoint clamp complex"/>
    <property type="evidence" value="ECO:0007669"/>
    <property type="project" value="InterPro"/>
</dbReference>
<accession>A0AAV5T179</accession>
<dbReference type="Pfam" id="PF04139">
    <property type="entry name" value="Rad9"/>
    <property type="match status" value="1"/>
</dbReference>
<dbReference type="GO" id="GO:0071479">
    <property type="term" value="P:cellular response to ionizing radiation"/>
    <property type="evidence" value="ECO:0007669"/>
    <property type="project" value="TreeGrafter"/>
</dbReference>
<feature type="region of interest" description="Disordered" evidence="1">
    <location>
        <begin position="138"/>
        <end position="325"/>
    </location>
</feature>
<dbReference type="Gene3D" id="3.70.10.10">
    <property type="match status" value="1"/>
</dbReference>